<organism evidence="1">
    <name type="scientific">viral metagenome</name>
    <dbReference type="NCBI Taxonomy" id="1070528"/>
    <lineage>
        <taxon>unclassified sequences</taxon>
        <taxon>metagenomes</taxon>
        <taxon>organismal metagenomes</taxon>
    </lineage>
</organism>
<reference evidence="1" key="1">
    <citation type="submission" date="2020-03" db="EMBL/GenBank/DDBJ databases">
        <title>The deep terrestrial virosphere.</title>
        <authorList>
            <person name="Holmfeldt K."/>
            <person name="Nilsson E."/>
            <person name="Simone D."/>
            <person name="Lopez-Fernandez M."/>
            <person name="Wu X."/>
            <person name="de Brujin I."/>
            <person name="Lundin D."/>
            <person name="Andersson A."/>
            <person name="Bertilsson S."/>
            <person name="Dopson M."/>
        </authorList>
    </citation>
    <scope>NUCLEOTIDE SEQUENCE</scope>
    <source>
        <strain evidence="1">MM415B04275</strain>
    </source>
</reference>
<dbReference type="EMBL" id="MT143139">
    <property type="protein sequence ID" value="QJA93314.1"/>
    <property type="molecule type" value="Genomic_DNA"/>
</dbReference>
<dbReference type="AlphaFoldDB" id="A0A6M3LIZ8"/>
<proteinExistence type="predicted"/>
<sequence length="263" mass="29980">MMETIEELVAQRRGYKYLNKDGVSPYQNFKYDLTPGTEFKTQLNADIREDCGRGWNLATLQWIIGDTNILSKIIVEFSIPKGAKIIVPTNSTGKFRADIIRLEKVHDPLELFPAIKDIAERLKNYNPINPITAETMPSKTKIKKIMAQVRDRVWTQVWAQVWTQVRDQVGAQVGAQVWTQVRAQVRDQVEAQVGAQVWTQVRAQVRDQVEDQVGVIAYYAVKLFMGIPYEHPAFDLVRLGIVVVNVNGKYKVFGKNGKYLGEI</sequence>
<name>A0A6M3LIZ8_9ZZZZ</name>
<accession>A0A6M3LIZ8</accession>
<protein>
    <submittedName>
        <fullName evidence="1">Uncharacterized protein</fullName>
    </submittedName>
</protein>
<evidence type="ECO:0000313" key="1">
    <source>
        <dbReference type="EMBL" id="QJA93314.1"/>
    </source>
</evidence>
<gene>
    <name evidence="1" type="ORF">MM415B04275_0011</name>
</gene>